<keyword evidence="4" id="KW-1185">Reference proteome</keyword>
<proteinExistence type="predicted"/>
<dbReference type="AlphaFoldDB" id="A0A8T1XAD5"/>
<evidence type="ECO:0000256" key="1">
    <source>
        <dbReference type="SAM" id="MobiDB-lite"/>
    </source>
</evidence>
<evidence type="ECO:0000313" key="4">
    <source>
        <dbReference type="Proteomes" id="UP000693981"/>
    </source>
</evidence>
<feature type="domain" description="DUF4211" evidence="2">
    <location>
        <begin position="294"/>
        <end position="374"/>
    </location>
</feature>
<feature type="compositionally biased region" description="Basic and acidic residues" evidence="1">
    <location>
        <begin position="249"/>
        <end position="262"/>
    </location>
</feature>
<accession>A0A8T1XAD5</accession>
<dbReference type="Proteomes" id="UP000693981">
    <property type="component" value="Unassembled WGS sequence"/>
</dbReference>
<evidence type="ECO:0000313" key="3">
    <source>
        <dbReference type="EMBL" id="KAG7400993.1"/>
    </source>
</evidence>
<comment type="caution">
    <text evidence="3">The sequence shown here is derived from an EMBL/GenBank/DDBJ whole genome shotgun (WGS) entry which is preliminary data.</text>
</comment>
<feature type="compositionally biased region" description="Acidic residues" evidence="1">
    <location>
        <begin position="40"/>
        <end position="56"/>
    </location>
</feature>
<feature type="compositionally biased region" description="Basic and acidic residues" evidence="1">
    <location>
        <begin position="444"/>
        <end position="479"/>
    </location>
</feature>
<feature type="compositionally biased region" description="Acidic residues" evidence="1">
    <location>
        <begin position="121"/>
        <end position="130"/>
    </location>
</feature>
<feature type="compositionally biased region" description="Polar residues" evidence="1">
    <location>
        <begin position="79"/>
        <end position="104"/>
    </location>
</feature>
<gene>
    <name evidence="3" type="primary">MDM2</name>
    <name evidence="3" type="ORF">PHYBOEH_003583</name>
</gene>
<dbReference type="EMBL" id="JAGDFL010000020">
    <property type="protein sequence ID" value="KAG7400993.1"/>
    <property type="molecule type" value="Genomic_DNA"/>
</dbReference>
<sequence length="557" mass="65037">MAMEHEEVVIDGDSTEEDDEVRIVTPQSRKRRRRSNLLVYDEDHDQEEEREEEEHQDQEKEPKNGQKRQQQLRLGRDGVSTQPMKLRTPVSTRQSRKNMQQLSISAAVARGERGRRQEAENQTEDDDNDEVLIVQPPSAASSRSRDGSGHKRRRMAIQDSEDEQEAVHQETEDDQEPNRRSSLRIKRQEKEKHEAIARKLDYPVLENCLDTLQDGGPHYKDEDENDEDYEEESEQEEPSPPPARKRRSLPREGERDHHEKVYADGGEDLDEFIVGDDEVEYMDDDEEGVISVETSDDEMEIDPQEEVAAMMEARRTREMDEWFAIYLEYLEECIIDQDMENKMYRSRSKPKYQLYDQAIHHIERQICARRDTLRVNIAEEEGGDEDEELLMEEAENEKRTAAAVTNEDEQVTDDEEMKAKEEIEVVNRLTPRSESKKEKKLRQLRLETKEEEDTQTKVKEDDQIKDEPQEKQEHQDKENQSTPDLDIDDLKCLVCDKGPRNAGVIHGMYLHVYCCFACAKRQYHAKAGCSVCNRPIDRVLRLLPLSKAARKAIKEQG</sequence>
<feature type="compositionally biased region" description="Acidic residues" evidence="1">
    <location>
        <begin position="222"/>
        <end position="237"/>
    </location>
</feature>
<dbReference type="OrthoDB" id="24526at2759"/>
<dbReference type="Pfam" id="PF13926">
    <property type="entry name" value="DUF4211"/>
    <property type="match status" value="1"/>
</dbReference>
<organism evidence="3 4">
    <name type="scientific">Phytophthora boehmeriae</name>
    <dbReference type="NCBI Taxonomy" id="109152"/>
    <lineage>
        <taxon>Eukaryota</taxon>
        <taxon>Sar</taxon>
        <taxon>Stramenopiles</taxon>
        <taxon>Oomycota</taxon>
        <taxon>Peronosporomycetes</taxon>
        <taxon>Peronosporales</taxon>
        <taxon>Peronosporaceae</taxon>
        <taxon>Phytophthora</taxon>
    </lineage>
</organism>
<feature type="compositionally biased region" description="Basic and acidic residues" evidence="1">
    <location>
        <begin position="417"/>
        <end position="437"/>
    </location>
</feature>
<name>A0A8T1XAD5_9STRA</name>
<feature type="compositionally biased region" description="Basic and acidic residues" evidence="1">
    <location>
        <begin position="110"/>
        <end position="119"/>
    </location>
</feature>
<feature type="region of interest" description="Disordered" evidence="1">
    <location>
        <begin position="394"/>
        <end position="483"/>
    </location>
</feature>
<feature type="region of interest" description="Disordered" evidence="1">
    <location>
        <begin position="1"/>
        <end position="269"/>
    </location>
</feature>
<protein>
    <submittedName>
        <fullName evidence="3">E3 ubiquitin-protein ligase Mdm2</fullName>
    </submittedName>
</protein>
<feature type="compositionally biased region" description="Acidic residues" evidence="1">
    <location>
        <begin position="9"/>
        <end position="20"/>
    </location>
</feature>
<evidence type="ECO:0000259" key="2">
    <source>
        <dbReference type="Pfam" id="PF13926"/>
    </source>
</evidence>
<feature type="compositionally biased region" description="Basic and acidic residues" evidence="1">
    <location>
        <begin position="186"/>
        <end position="201"/>
    </location>
</feature>
<feature type="compositionally biased region" description="Acidic residues" evidence="1">
    <location>
        <begin position="406"/>
        <end position="416"/>
    </location>
</feature>
<dbReference type="InterPro" id="IPR025451">
    <property type="entry name" value="DUF4211"/>
</dbReference>
<reference evidence="3" key="1">
    <citation type="submission" date="2021-02" db="EMBL/GenBank/DDBJ databases">
        <authorList>
            <person name="Palmer J.M."/>
        </authorList>
    </citation>
    <scope>NUCLEOTIDE SEQUENCE</scope>
    <source>
        <strain evidence="3">SCRP23</strain>
    </source>
</reference>